<evidence type="ECO:0000313" key="1">
    <source>
        <dbReference type="EMBL" id="EEF49119.1"/>
    </source>
</evidence>
<reference evidence="2" key="1">
    <citation type="journal article" date="2010" name="Nat. Biotechnol.">
        <title>Draft genome sequence of the oilseed species Ricinus communis.</title>
        <authorList>
            <person name="Chan A.P."/>
            <person name="Crabtree J."/>
            <person name="Zhao Q."/>
            <person name="Lorenzi H."/>
            <person name="Orvis J."/>
            <person name="Puiu D."/>
            <person name="Melake-Berhan A."/>
            <person name="Jones K.M."/>
            <person name="Redman J."/>
            <person name="Chen G."/>
            <person name="Cahoon E.B."/>
            <person name="Gedil M."/>
            <person name="Stanke M."/>
            <person name="Haas B.J."/>
            <person name="Wortman J.R."/>
            <person name="Fraser-Liggett C.M."/>
            <person name="Ravel J."/>
            <person name="Rabinowicz P.D."/>
        </authorList>
    </citation>
    <scope>NUCLEOTIDE SEQUENCE [LARGE SCALE GENOMIC DNA]</scope>
    <source>
        <strain evidence="2">cv. Hale</strain>
    </source>
</reference>
<accession>B9RHN2</accession>
<protein>
    <submittedName>
        <fullName evidence="1">Uncharacterized protein</fullName>
    </submittedName>
</protein>
<gene>
    <name evidence="1" type="ORF">RCOM_1763030</name>
</gene>
<sequence length="91" mass="9884">MLEKGVTLMTSKGVVSGASGTTPMPCRWTTSMSRWLKVEAPAALNDRRKTMLPEVQGGCSGLLLVEEEEGDEREINGDEGKDKKLKFLGIS</sequence>
<dbReference type="InParanoid" id="B9RHN2"/>
<evidence type="ECO:0000313" key="2">
    <source>
        <dbReference type="Proteomes" id="UP000008311"/>
    </source>
</evidence>
<organism evidence="1 2">
    <name type="scientific">Ricinus communis</name>
    <name type="common">Castor bean</name>
    <dbReference type="NCBI Taxonomy" id="3988"/>
    <lineage>
        <taxon>Eukaryota</taxon>
        <taxon>Viridiplantae</taxon>
        <taxon>Streptophyta</taxon>
        <taxon>Embryophyta</taxon>
        <taxon>Tracheophyta</taxon>
        <taxon>Spermatophyta</taxon>
        <taxon>Magnoliopsida</taxon>
        <taxon>eudicotyledons</taxon>
        <taxon>Gunneridae</taxon>
        <taxon>Pentapetalae</taxon>
        <taxon>rosids</taxon>
        <taxon>fabids</taxon>
        <taxon>Malpighiales</taxon>
        <taxon>Euphorbiaceae</taxon>
        <taxon>Acalyphoideae</taxon>
        <taxon>Acalypheae</taxon>
        <taxon>Ricinus</taxon>
    </lineage>
</organism>
<dbReference type="Proteomes" id="UP000008311">
    <property type="component" value="Unassembled WGS sequence"/>
</dbReference>
<name>B9RHN2_RICCO</name>
<proteinExistence type="predicted"/>
<dbReference type="AlphaFoldDB" id="B9RHN2"/>
<dbReference type="EMBL" id="EQ973780">
    <property type="protein sequence ID" value="EEF49119.1"/>
    <property type="molecule type" value="Genomic_DNA"/>
</dbReference>
<keyword evidence="2" id="KW-1185">Reference proteome</keyword>